<keyword evidence="3" id="KW-1185">Reference proteome</keyword>
<proteinExistence type="predicted"/>
<dbReference type="AlphaFoldDB" id="A0A421AYD9"/>
<keyword evidence="1" id="KW-0472">Membrane</keyword>
<evidence type="ECO:0000256" key="1">
    <source>
        <dbReference type="SAM" id="Phobius"/>
    </source>
</evidence>
<sequence>MGDFSGFAYPVGGTSRTWVRPTVIAMGRRGSSGGAVGTLAGRVAGMARQVWAAVRPVGGAQLFLWWCGTLLLVSAAVHGVVALVDGGPWLGSVTWRKPVVFGASFGLVTWSAVWVMRQLGRRWFGWPFALVFGGSSLVEVALITMQKWRGVPSHFNSGTPFDEGVFSAMGMTVLLVAAATGFLLVWALVDFRGTAVARVAAVGGLLALAVAGYIGTDLIGEGDKVYAATGHVPEDLVFGAAGSAKLAHAIGIHGIQVLIVLAVLLEGTALATRARLWTMLVATAGYAAVYAAVTVTAYAGRAWTDPTLPVAVLGLVGVVGVGVGFWQAVVTREVADERSAVAV</sequence>
<organism evidence="2 3">
    <name type="scientific">Actinokineospora cianjurensis</name>
    <dbReference type="NCBI Taxonomy" id="585224"/>
    <lineage>
        <taxon>Bacteria</taxon>
        <taxon>Bacillati</taxon>
        <taxon>Actinomycetota</taxon>
        <taxon>Actinomycetes</taxon>
        <taxon>Pseudonocardiales</taxon>
        <taxon>Pseudonocardiaceae</taxon>
        <taxon>Actinokineospora</taxon>
    </lineage>
</organism>
<reference evidence="2 3" key="1">
    <citation type="submission" date="2018-10" db="EMBL/GenBank/DDBJ databases">
        <title>Genomic Encyclopedia of Archaeal and Bacterial Type Strains, Phase II (KMG-II): from individual species to whole genera.</title>
        <authorList>
            <person name="Goeker M."/>
        </authorList>
    </citation>
    <scope>NUCLEOTIDE SEQUENCE [LARGE SCALE GENOMIC DNA]</scope>
    <source>
        <strain evidence="2 3">DSM 45657</strain>
    </source>
</reference>
<comment type="caution">
    <text evidence="2">The sequence shown here is derived from an EMBL/GenBank/DDBJ whole genome shotgun (WGS) entry which is preliminary data.</text>
</comment>
<accession>A0A421AYD9</accession>
<feature type="transmembrane region" description="Helical" evidence="1">
    <location>
        <begin position="246"/>
        <end position="265"/>
    </location>
</feature>
<dbReference type="EMBL" id="RCDD01000005">
    <property type="protein sequence ID" value="RLK54799.1"/>
    <property type="molecule type" value="Genomic_DNA"/>
</dbReference>
<protein>
    <submittedName>
        <fullName evidence="2">Uncharacterized protein</fullName>
    </submittedName>
</protein>
<feature type="transmembrane region" description="Helical" evidence="1">
    <location>
        <begin position="165"/>
        <end position="189"/>
    </location>
</feature>
<keyword evidence="1" id="KW-1133">Transmembrane helix</keyword>
<feature type="transmembrane region" description="Helical" evidence="1">
    <location>
        <begin position="196"/>
        <end position="215"/>
    </location>
</feature>
<feature type="transmembrane region" description="Helical" evidence="1">
    <location>
        <begin position="277"/>
        <end position="298"/>
    </location>
</feature>
<gene>
    <name evidence="2" type="ORF">CLV68_5185</name>
</gene>
<keyword evidence="1" id="KW-0812">Transmembrane</keyword>
<feature type="transmembrane region" description="Helical" evidence="1">
    <location>
        <begin position="310"/>
        <end position="329"/>
    </location>
</feature>
<evidence type="ECO:0000313" key="2">
    <source>
        <dbReference type="EMBL" id="RLK54799.1"/>
    </source>
</evidence>
<name>A0A421AYD9_9PSEU</name>
<feature type="transmembrane region" description="Helical" evidence="1">
    <location>
        <begin position="63"/>
        <end position="84"/>
    </location>
</feature>
<feature type="transmembrane region" description="Helical" evidence="1">
    <location>
        <begin position="99"/>
        <end position="116"/>
    </location>
</feature>
<evidence type="ECO:0000313" key="3">
    <source>
        <dbReference type="Proteomes" id="UP000282454"/>
    </source>
</evidence>
<feature type="transmembrane region" description="Helical" evidence="1">
    <location>
        <begin position="123"/>
        <end position="145"/>
    </location>
</feature>
<dbReference type="Proteomes" id="UP000282454">
    <property type="component" value="Unassembled WGS sequence"/>
</dbReference>